<gene>
    <name evidence="1" type="ORF">AcetOrient_orf00397</name>
</gene>
<dbReference type="Proteomes" id="UP000270034">
    <property type="component" value="Chromosome"/>
</dbReference>
<accession>A0A2Z5ZDM0</accession>
<reference evidence="1 2" key="1">
    <citation type="submission" date="2018-02" db="EMBL/GenBank/DDBJ databases">
        <title>Acetobacter orientalis genome.</title>
        <authorList>
            <person name="Nakashima N."/>
            <person name="Tamura T."/>
        </authorList>
    </citation>
    <scope>NUCLEOTIDE SEQUENCE [LARGE SCALE GENOMIC DNA]</scope>
    <source>
        <strain evidence="1 2">FAN1</strain>
    </source>
</reference>
<protein>
    <submittedName>
        <fullName evidence="1">Putative outer membrane protein</fullName>
    </submittedName>
</protein>
<dbReference type="AlphaFoldDB" id="A0A2Z5ZDM0"/>
<evidence type="ECO:0000313" key="1">
    <source>
        <dbReference type="EMBL" id="BBC78611.1"/>
    </source>
</evidence>
<evidence type="ECO:0000313" key="2">
    <source>
        <dbReference type="Proteomes" id="UP000270034"/>
    </source>
</evidence>
<dbReference type="KEGG" id="aot:AcetOri_orf00397"/>
<sequence length="37" mass="4226">MFYGLRVSYSQVWQTQQFKGAKGGLFNYGSLMVSAKF</sequence>
<proteinExistence type="predicted"/>
<name>A0A2Z5ZDM0_9PROT</name>
<organism evidence="1 2">
    <name type="scientific">Acetobacter orientalis</name>
    <dbReference type="NCBI Taxonomy" id="146474"/>
    <lineage>
        <taxon>Bacteria</taxon>
        <taxon>Pseudomonadati</taxon>
        <taxon>Pseudomonadota</taxon>
        <taxon>Alphaproteobacteria</taxon>
        <taxon>Acetobacterales</taxon>
        <taxon>Acetobacteraceae</taxon>
        <taxon>Acetobacter</taxon>
    </lineage>
</organism>
<dbReference type="EMBL" id="AP018515">
    <property type="protein sequence ID" value="BBC78611.1"/>
    <property type="molecule type" value="Genomic_DNA"/>
</dbReference>